<gene>
    <name evidence="2" type="ORF">BVDSYZ_21525</name>
</gene>
<name>A0ABC8DF08_BACVE</name>
<dbReference type="EMBL" id="CP030151">
    <property type="protein sequence ID" value="AWX74627.1"/>
    <property type="molecule type" value="Genomic_DNA"/>
</dbReference>
<organism evidence="2 3">
    <name type="scientific">Bacillus velezensis</name>
    <dbReference type="NCBI Taxonomy" id="492670"/>
    <lineage>
        <taxon>Bacteria</taxon>
        <taxon>Bacillati</taxon>
        <taxon>Bacillota</taxon>
        <taxon>Bacilli</taxon>
        <taxon>Bacillales</taxon>
        <taxon>Bacillaceae</taxon>
        <taxon>Bacillus</taxon>
        <taxon>Bacillus amyloliquefaciens group</taxon>
    </lineage>
</organism>
<geneLocation type="plasmid" evidence="3">
    <name>pdsyz</name>
</geneLocation>
<keyword evidence="2" id="KW-0614">Plasmid</keyword>
<evidence type="ECO:0000313" key="2">
    <source>
        <dbReference type="EMBL" id="AWX74627.1"/>
    </source>
</evidence>
<accession>A0ABC8DF08</accession>
<feature type="transmembrane region" description="Helical" evidence="1">
    <location>
        <begin position="233"/>
        <end position="254"/>
    </location>
</feature>
<evidence type="ECO:0000256" key="1">
    <source>
        <dbReference type="SAM" id="Phobius"/>
    </source>
</evidence>
<sequence>MKKKVYTLDELNAYRTAYGKPIERKELLMSLIKPFALVFIFSYAVFYYWWLSLILGAVAMFYGYRVLMPQSIKREYDAKAFYERHVFITNLTQNLTNSDKTMLKALETVTNRVNGEFKEDLVQLQLSLQGASNDEIHNAFQLFSEKYKHDTIFELYIEQLATAAIEGRTNIDTLKDIKSLHNELKQEQDRFLQKKKQRTYEFRFISAISLLLIGAVTLSFGWSQWVGVYAHKIIGWIALSLYLFLLGLFFNTYIRRLGDDNLMEVKL</sequence>
<dbReference type="AlphaFoldDB" id="A0ABC8DF08"/>
<dbReference type="RefSeq" id="WP_073982103.1">
    <property type="nucleotide sequence ID" value="NZ_CP030151.1"/>
</dbReference>
<reference evidence="2 3" key="1">
    <citation type="submission" date="2018-06" db="EMBL/GenBank/DDBJ databases">
        <title>Complete Genome Sequence of Bacillus velezensis DSYZ, a Plant Growth-Promoting Rhizobacterium with Antifungal Activity.</title>
        <authorList>
            <person name="Du B."/>
            <person name="Ding Y."/>
            <person name="Liu K."/>
            <person name="Yao L."/>
            <person name="Wang C."/>
            <person name="Li H."/>
            <person name="Liu H."/>
        </authorList>
    </citation>
    <scope>NUCLEOTIDE SEQUENCE [LARGE SCALE GENOMIC DNA]</scope>
    <source>
        <strain evidence="2 3">DSYZ</strain>
        <plasmid evidence="3">pdsyz</plasmid>
    </source>
</reference>
<feature type="transmembrane region" description="Helical" evidence="1">
    <location>
        <begin position="200"/>
        <end position="221"/>
    </location>
</feature>
<protein>
    <submittedName>
        <fullName evidence="2">Uncharacterized protein</fullName>
    </submittedName>
</protein>
<keyword evidence="1" id="KW-1133">Transmembrane helix</keyword>
<evidence type="ECO:0000313" key="3">
    <source>
        <dbReference type="Proteomes" id="UP000250069"/>
    </source>
</evidence>
<proteinExistence type="predicted"/>
<feature type="transmembrane region" description="Helical" evidence="1">
    <location>
        <begin position="35"/>
        <end position="64"/>
    </location>
</feature>
<keyword evidence="1" id="KW-0472">Membrane</keyword>
<dbReference type="Proteomes" id="UP000250069">
    <property type="component" value="Plasmid pdsyz"/>
</dbReference>
<keyword evidence="1" id="KW-0812">Transmembrane</keyword>